<dbReference type="EMBL" id="QNRT01000002">
    <property type="protein sequence ID" value="RBP51527.1"/>
    <property type="molecule type" value="Genomic_DNA"/>
</dbReference>
<dbReference type="NCBIfam" id="TIGR01536">
    <property type="entry name" value="asn_synth_AEB"/>
    <property type="match status" value="1"/>
</dbReference>
<keyword evidence="8" id="KW-0028">Amino-acid biosynthesis</keyword>
<comment type="catalytic activity">
    <reaction evidence="7">
        <text>L-aspartate + L-glutamine + ATP + H2O = L-asparagine + L-glutamate + AMP + diphosphate + H(+)</text>
        <dbReference type="Rhea" id="RHEA:12228"/>
        <dbReference type="ChEBI" id="CHEBI:15377"/>
        <dbReference type="ChEBI" id="CHEBI:15378"/>
        <dbReference type="ChEBI" id="CHEBI:29985"/>
        <dbReference type="ChEBI" id="CHEBI:29991"/>
        <dbReference type="ChEBI" id="CHEBI:30616"/>
        <dbReference type="ChEBI" id="CHEBI:33019"/>
        <dbReference type="ChEBI" id="CHEBI:58048"/>
        <dbReference type="ChEBI" id="CHEBI:58359"/>
        <dbReference type="ChEBI" id="CHEBI:456215"/>
        <dbReference type="EC" id="6.3.5.4"/>
    </reaction>
</comment>
<evidence type="ECO:0000313" key="11">
    <source>
        <dbReference type="EMBL" id="RBP51527.1"/>
    </source>
</evidence>
<proteinExistence type="inferred from homology"/>
<dbReference type="RefSeq" id="WP_113954289.1">
    <property type="nucleotide sequence ID" value="NZ_QNRT01000002.1"/>
</dbReference>
<dbReference type="InterPro" id="IPR014729">
    <property type="entry name" value="Rossmann-like_a/b/a_fold"/>
</dbReference>
<evidence type="ECO:0000256" key="8">
    <source>
        <dbReference type="PIRSR" id="PIRSR001589-1"/>
    </source>
</evidence>
<evidence type="ECO:0000256" key="2">
    <source>
        <dbReference type="ARBA" id="ARBA00005752"/>
    </source>
</evidence>
<dbReference type="InParanoid" id="A0A395JP17"/>
<dbReference type="EC" id="6.3.5.4" evidence="3"/>
<evidence type="ECO:0000256" key="6">
    <source>
        <dbReference type="ARBA" id="ARBA00022962"/>
    </source>
</evidence>
<reference evidence="11 12" key="1">
    <citation type="submission" date="2018-06" db="EMBL/GenBank/DDBJ databases">
        <title>Genomic Encyclopedia of Type Strains, Phase IV (KMG-IV): sequencing the most valuable type-strain genomes for metagenomic binning, comparative biology and taxonomic classification.</title>
        <authorList>
            <person name="Goeker M."/>
        </authorList>
    </citation>
    <scope>NUCLEOTIDE SEQUENCE [LARGE SCALE GENOMIC DNA]</scope>
    <source>
        <strain evidence="11 12">DSM 24032</strain>
    </source>
</reference>
<comment type="similarity">
    <text evidence="2">Belongs to the asparagine synthetase family.</text>
</comment>
<evidence type="ECO:0000256" key="5">
    <source>
        <dbReference type="ARBA" id="ARBA00022840"/>
    </source>
</evidence>
<dbReference type="PROSITE" id="PS51278">
    <property type="entry name" value="GATASE_TYPE_2"/>
    <property type="match status" value="1"/>
</dbReference>
<accession>A0A395JP17</accession>
<dbReference type="FunCoup" id="A0A395JP17">
    <property type="interactions" value="541"/>
</dbReference>
<gene>
    <name evidence="11" type="ORF">DFR28_102957</name>
</gene>
<keyword evidence="6 8" id="KW-0315">Glutamine amidotransferase</keyword>
<dbReference type="Proteomes" id="UP000253083">
    <property type="component" value="Unassembled WGS sequence"/>
</dbReference>
<evidence type="ECO:0000256" key="7">
    <source>
        <dbReference type="ARBA" id="ARBA00048741"/>
    </source>
</evidence>
<dbReference type="InterPro" id="IPR033738">
    <property type="entry name" value="AsnB_N"/>
</dbReference>
<dbReference type="Gene3D" id="3.60.20.10">
    <property type="entry name" value="Glutamine Phosphoribosylpyrophosphate, subunit 1, domain 1"/>
    <property type="match status" value="1"/>
</dbReference>
<feature type="binding site" evidence="9">
    <location>
        <begin position="361"/>
        <end position="362"/>
    </location>
    <ligand>
        <name>ATP</name>
        <dbReference type="ChEBI" id="CHEBI:30616"/>
    </ligand>
</feature>
<sequence>MCGIAGLLSTDAKQDMAAPLAAMQNALTHRGPDGRGEYLSPSRQAGLTHTRLAIIDLTASGGQPMTSSDGRYTITFNGEIYNYQQLRKRLEASGESFATNSDTEVILKMYASKGSKCVHFLRGMFAFLIWDEKNKTAFAARDPLGIKPFYYLRSKGEFAFGSELRSVLASGLSNRRLSSTGLTSYFLRGTPQEPNTLIRDIKLLPAGSHLTWRKGRVSLKTYWKVKFKPQYVNRKQATEMTRVALQDSIRAHFVSDVPVGIFLSGGIDSSALVALATKVSKKPINTYSLVFDSPEWNEGDVAKRTAEHFGTNHTELLMTPMVAMPLFQQYLDAVDQPTIDGFNTFCVAKLAREHGEKVVLSGLGADELFAGYKSFDLIPEMLAQSARLAPFTPLLKFLSKPLQTVLPTKYRRMLDALLNPKSVAAAHLALRGIFSSSESVALTKQYTGTTATLPKLSSAKCEDLADDISALELNVYMRNQLLRDSDMASMAWGLELRVPFVDKVLIDRISTIPADLRLLQGKRLLIDAVPELPNWVIDRPKQGFRFPFDEWFSDEWEDLAPTKTPMWIPLKPWYRKWSLVVLNEWIQRHVKTS</sequence>
<dbReference type="SUPFAM" id="SSF52402">
    <property type="entry name" value="Adenine nucleotide alpha hydrolases-like"/>
    <property type="match status" value="1"/>
</dbReference>
<organism evidence="11 12">
    <name type="scientific">Arenicella xantha</name>
    <dbReference type="NCBI Taxonomy" id="644221"/>
    <lineage>
        <taxon>Bacteria</taxon>
        <taxon>Pseudomonadati</taxon>
        <taxon>Pseudomonadota</taxon>
        <taxon>Gammaproteobacteria</taxon>
        <taxon>Arenicellales</taxon>
        <taxon>Arenicellaceae</taxon>
        <taxon>Arenicella</taxon>
    </lineage>
</organism>
<dbReference type="InterPro" id="IPR029055">
    <property type="entry name" value="Ntn_hydrolases_N"/>
</dbReference>
<evidence type="ECO:0000256" key="1">
    <source>
        <dbReference type="ARBA" id="ARBA00005187"/>
    </source>
</evidence>
<dbReference type="GO" id="GO:0005524">
    <property type="term" value="F:ATP binding"/>
    <property type="evidence" value="ECO:0007669"/>
    <property type="project" value="UniProtKB-KW"/>
</dbReference>
<dbReference type="Pfam" id="PF00733">
    <property type="entry name" value="Asn_synthase"/>
    <property type="match status" value="1"/>
</dbReference>
<dbReference type="OrthoDB" id="9763290at2"/>
<dbReference type="InterPro" id="IPR051786">
    <property type="entry name" value="ASN_synthetase/amidase"/>
</dbReference>
<dbReference type="Gene3D" id="3.40.50.620">
    <property type="entry name" value="HUPs"/>
    <property type="match status" value="1"/>
</dbReference>
<dbReference type="InterPro" id="IPR017932">
    <property type="entry name" value="GATase_2_dom"/>
</dbReference>
<keyword evidence="12" id="KW-1185">Reference proteome</keyword>
<feature type="domain" description="Glutamine amidotransferase type-2" evidence="10">
    <location>
        <begin position="2"/>
        <end position="215"/>
    </location>
</feature>
<evidence type="ECO:0000259" key="10">
    <source>
        <dbReference type="PROSITE" id="PS51278"/>
    </source>
</evidence>
<dbReference type="PANTHER" id="PTHR43284">
    <property type="entry name" value="ASPARAGINE SYNTHETASE (GLUTAMINE-HYDROLYZING)"/>
    <property type="match status" value="1"/>
</dbReference>
<comment type="caution">
    <text evidence="11">The sequence shown here is derived from an EMBL/GenBank/DDBJ whole genome shotgun (WGS) entry which is preliminary data.</text>
</comment>
<keyword evidence="4 9" id="KW-0547">Nucleotide-binding</keyword>
<dbReference type="InterPro" id="IPR001962">
    <property type="entry name" value="Asn_synthase"/>
</dbReference>
<dbReference type="InterPro" id="IPR006426">
    <property type="entry name" value="Asn_synth_AEB"/>
</dbReference>
<dbReference type="AlphaFoldDB" id="A0A395JP17"/>
<evidence type="ECO:0000256" key="4">
    <source>
        <dbReference type="ARBA" id="ARBA00022741"/>
    </source>
</evidence>
<dbReference type="PIRSF" id="PIRSF001589">
    <property type="entry name" value="Asn_synthetase_glu-h"/>
    <property type="match status" value="1"/>
</dbReference>
<dbReference type="CDD" id="cd01991">
    <property type="entry name" value="Asn_synthase_B_C"/>
    <property type="match status" value="1"/>
</dbReference>
<name>A0A395JP17_9GAMM</name>
<dbReference type="GO" id="GO:0004066">
    <property type="term" value="F:asparagine synthase (glutamine-hydrolyzing) activity"/>
    <property type="evidence" value="ECO:0007669"/>
    <property type="project" value="UniProtKB-EC"/>
</dbReference>
<dbReference type="PANTHER" id="PTHR43284:SF1">
    <property type="entry name" value="ASPARAGINE SYNTHETASE"/>
    <property type="match status" value="1"/>
</dbReference>
<feature type="active site" description="For GATase activity" evidence="8">
    <location>
        <position position="2"/>
    </location>
</feature>
<dbReference type="GO" id="GO:0005829">
    <property type="term" value="C:cytosol"/>
    <property type="evidence" value="ECO:0007669"/>
    <property type="project" value="TreeGrafter"/>
</dbReference>
<protein>
    <recommendedName>
        <fullName evidence="3">asparagine synthase (glutamine-hydrolyzing)</fullName>
        <ecNumber evidence="3">6.3.5.4</ecNumber>
    </recommendedName>
</protein>
<evidence type="ECO:0000256" key="3">
    <source>
        <dbReference type="ARBA" id="ARBA00012737"/>
    </source>
</evidence>
<dbReference type="Pfam" id="PF13537">
    <property type="entry name" value="GATase_7"/>
    <property type="match status" value="1"/>
</dbReference>
<dbReference type="SUPFAM" id="SSF56235">
    <property type="entry name" value="N-terminal nucleophile aminohydrolases (Ntn hydrolases)"/>
    <property type="match status" value="1"/>
</dbReference>
<comment type="pathway">
    <text evidence="1">Amino-acid biosynthesis; L-asparagine biosynthesis; L-asparagine from L-aspartate (L-Gln route): step 1/1.</text>
</comment>
<keyword evidence="5 9" id="KW-0067">ATP-binding</keyword>
<keyword evidence="8" id="KW-0061">Asparagine biosynthesis</keyword>
<evidence type="ECO:0000256" key="9">
    <source>
        <dbReference type="PIRSR" id="PIRSR001589-2"/>
    </source>
</evidence>
<evidence type="ECO:0000313" key="12">
    <source>
        <dbReference type="Proteomes" id="UP000253083"/>
    </source>
</evidence>
<feature type="binding site" evidence="9">
    <location>
        <position position="102"/>
    </location>
    <ligand>
        <name>L-glutamine</name>
        <dbReference type="ChEBI" id="CHEBI:58359"/>
    </ligand>
</feature>
<dbReference type="CDD" id="cd00712">
    <property type="entry name" value="AsnB"/>
    <property type="match status" value="1"/>
</dbReference>
<dbReference type="GO" id="GO:0006529">
    <property type="term" value="P:asparagine biosynthetic process"/>
    <property type="evidence" value="ECO:0007669"/>
    <property type="project" value="UniProtKB-KW"/>
</dbReference>